<dbReference type="PANTHER" id="PTHR43194:SF2">
    <property type="entry name" value="PEROXISOMAL MEMBRANE PROTEIN LPX1"/>
    <property type="match status" value="1"/>
</dbReference>
<keyword evidence="4" id="KW-1185">Reference proteome</keyword>
<evidence type="ECO:0000313" key="4">
    <source>
        <dbReference type="Proteomes" id="UP001596203"/>
    </source>
</evidence>
<dbReference type="GO" id="GO:0016787">
    <property type="term" value="F:hydrolase activity"/>
    <property type="evidence" value="ECO:0007669"/>
    <property type="project" value="UniProtKB-KW"/>
</dbReference>
<dbReference type="Pfam" id="PF00561">
    <property type="entry name" value="Abhydrolase_1"/>
    <property type="match status" value="1"/>
</dbReference>
<dbReference type="EMBL" id="JBHSPR010000056">
    <property type="protein sequence ID" value="MFC6022219.1"/>
    <property type="molecule type" value="Genomic_DNA"/>
</dbReference>
<feature type="domain" description="AB hydrolase-1" evidence="2">
    <location>
        <begin position="68"/>
        <end position="220"/>
    </location>
</feature>
<keyword evidence="1" id="KW-0732">Signal</keyword>
<sequence>MPTGRPTVVGAAIAALVLGGTAASANTLADPPGADPVRSQLQVTSDPGVRIAVREVRLRNPRPSPTRPPVLLLHGARVPGPASFDLPVPGGSLAADLAAAGHRVYVMDARGYGGSTRPAELSEPPQANPPTVRSDEVVRDVAAVVDMISARNRAGNPSGRVALLGWATGGHWLGQYAAANPARVSHLVLYNSLYGASDTHPTMGRGSGYEDPNRPGRFNAANFGAYRTSTAASLLPSWDGSIPTPDKSVWRDPVVAAAYQQAALDSDRTSSSREPASFRAPSGALEDSFYLATGRQLWDASLVTAHTLVLRSEYDFWSRPEDPATLVEHLVHARSVRSVQLAGATHYAHLDRGDHGRDQFLAEVTRFLRSG</sequence>
<dbReference type="RefSeq" id="WP_377431535.1">
    <property type="nucleotide sequence ID" value="NZ_JBHSPR010000056.1"/>
</dbReference>
<name>A0ABW1KN19_9ACTN</name>
<reference evidence="4" key="1">
    <citation type="journal article" date="2019" name="Int. J. Syst. Evol. Microbiol.">
        <title>The Global Catalogue of Microorganisms (GCM) 10K type strain sequencing project: providing services to taxonomists for standard genome sequencing and annotation.</title>
        <authorList>
            <consortium name="The Broad Institute Genomics Platform"/>
            <consortium name="The Broad Institute Genome Sequencing Center for Infectious Disease"/>
            <person name="Wu L."/>
            <person name="Ma J."/>
        </authorList>
    </citation>
    <scope>NUCLEOTIDE SEQUENCE [LARGE SCALE GENOMIC DNA]</scope>
    <source>
        <strain evidence="4">ZS-35-S2</strain>
    </source>
</reference>
<accession>A0ABW1KN19</accession>
<dbReference type="Gene3D" id="3.40.50.1820">
    <property type="entry name" value="alpha/beta hydrolase"/>
    <property type="match status" value="1"/>
</dbReference>
<dbReference type="InterPro" id="IPR000073">
    <property type="entry name" value="AB_hydrolase_1"/>
</dbReference>
<evidence type="ECO:0000256" key="1">
    <source>
        <dbReference type="SAM" id="SignalP"/>
    </source>
</evidence>
<evidence type="ECO:0000313" key="3">
    <source>
        <dbReference type="EMBL" id="MFC6022219.1"/>
    </source>
</evidence>
<dbReference type="SUPFAM" id="SSF53474">
    <property type="entry name" value="alpha/beta-Hydrolases"/>
    <property type="match status" value="1"/>
</dbReference>
<organism evidence="3 4">
    <name type="scientific">Plantactinospora solaniradicis</name>
    <dbReference type="NCBI Taxonomy" id="1723736"/>
    <lineage>
        <taxon>Bacteria</taxon>
        <taxon>Bacillati</taxon>
        <taxon>Actinomycetota</taxon>
        <taxon>Actinomycetes</taxon>
        <taxon>Micromonosporales</taxon>
        <taxon>Micromonosporaceae</taxon>
        <taxon>Plantactinospora</taxon>
    </lineage>
</organism>
<dbReference type="InterPro" id="IPR050228">
    <property type="entry name" value="Carboxylesterase_BioH"/>
</dbReference>
<gene>
    <name evidence="3" type="ORF">ACFP2T_39440</name>
</gene>
<evidence type="ECO:0000259" key="2">
    <source>
        <dbReference type="Pfam" id="PF00561"/>
    </source>
</evidence>
<protein>
    <submittedName>
        <fullName evidence="3">Alpha/beta fold hydrolase</fullName>
    </submittedName>
</protein>
<proteinExistence type="predicted"/>
<dbReference type="InterPro" id="IPR029058">
    <property type="entry name" value="AB_hydrolase_fold"/>
</dbReference>
<dbReference type="PANTHER" id="PTHR43194">
    <property type="entry name" value="HYDROLASE ALPHA/BETA FOLD FAMILY"/>
    <property type="match status" value="1"/>
</dbReference>
<keyword evidence="3" id="KW-0378">Hydrolase</keyword>
<comment type="caution">
    <text evidence="3">The sequence shown here is derived from an EMBL/GenBank/DDBJ whole genome shotgun (WGS) entry which is preliminary data.</text>
</comment>
<feature type="signal peptide" evidence="1">
    <location>
        <begin position="1"/>
        <end position="25"/>
    </location>
</feature>
<dbReference type="Proteomes" id="UP001596203">
    <property type="component" value="Unassembled WGS sequence"/>
</dbReference>
<feature type="chain" id="PRO_5045692854" evidence="1">
    <location>
        <begin position="26"/>
        <end position="371"/>
    </location>
</feature>